<name>A0ABN8Q2Q3_9CNID</name>
<dbReference type="Proteomes" id="UP001159405">
    <property type="component" value="Unassembled WGS sequence"/>
</dbReference>
<proteinExistence type="predicted"/>
<organism evidence="1 2">
    <name type="scientific">Porites lobata</name>
    <dbReference type="NCBI Taxonomy" id="104759"/>
    <lineage>
        <taxon>Eukaryota</taxon>
        <taxon>Metazoa</taxon>
        <taxon>Cnidaria</taxon>
        <taxon>Anthozoa</taxon>
        <taxon>Hexacorallia</taxon>
        <taxon>Scleractinia</taxon>
        <taxon>Fungiina</taxon>
        <taxon>Poritidae</taxon>
        <taxon>Porites</taxon>
    </lineage>
</organism>
<accession>A0ABN8Q2Q3</accession>
<gene>
    <name evidence="1" type="ORF">PLOB_00049513</name>
</gene>
<dbReference type="EMBL" id="CALNXK010000096">
    <property type="protein sequence ID" value="CAH3153303.1"/>
    <property type="molecule type" value="Genomic_DNA"/>
</dbReference>
<sequence length="133" mass="15120">MVFAESNRDSSGGYLHDFNDGLLVHNHPLFSTDSMALIYYDDVNTANPMTNKVHQLGLFYYQLVNIKSVYRGKLNSIQLFGICRKPYIKQFGLNEILKPLVDDLKELGSDSAYPFDIGGGIVYFRRCNPCRNS</sequence>
<reference evidence="1 2" key="1">
    <citation type="submission" date="2022-05" db="EMBL/GenBank/DDBJ databases">
        <authorList>
            <consortium name="Genoscope - CEA"/>
            <person name="William W."/>
        </authorList>
    </citation>
    <scope>NUCLEOTIDE SEQUENCE [LARGE SCALE GENOMIC DNA]</scope>
</reference>
<comment type="caution">
    <text evidence="1">The sequence shown here is derived from an EMBL/GenBank/DDBJ whole genome shotgun (WGS) entry which is preliminary data.</text>
</comment>
<evidence type="ECO:0000313" key="2">
    <source>
        <dbReference type="Proteomes" id="UP001159405"/>
    </source>
</evidence>
<protein>
    <submittedName>
        <fullName evidence="1">Uncharacterized protein</fullName>
    </submittedName>
</protein>
<evidence type="ECO:0000313" key="1">
    <source>
        <dbReference type="EMBL" id="CAH3153303.1"/>
    </source>
</evidence>
<keyword evidence="2" id="KW-1185">Reference proteome</keyword>